<dbReference type="PANTHER" id="PTHR43077:SF5">
    <property type="entry name" value="PHAGE INFECTION PROTEIN"/>
    <property type="match status" value="1"/>
</dbReference>
<evidence type="ECO:0000313" key="7">
    <source>
        <dbReference type="EMBL" id="PZX04931.1"/>
    </source>
</evidence>
<feature type="transmembrane region" description="Helical" evidence="5">
    <location>
        <begin position="15"/>
        <end position="38"/>
    </location>
</feature>
<proteinExistence type="predicted"/>
<evidence type="ECO:0000256" key="3">
    <source>
        <dbReference type="ARBA" id="ARBA00022989"/>
    </source>
</evidence>
<evidence type="ECO:0000256" key="1">
    <source>
        <dbReference type="ARBA" id="ARBA00004141"/>
    </source>
</evidence>
<evidence type="ECO:0000259" key="6">
    <source>
        <dbReference type="Pfam" id="PF12698"/>
    </source>
</evidence>
<evidence type="ECO:0000256" key="5">
    <source>
        <dbReference type="SAM" id="Phobius"/>
    </source>
</evidence>
<feature type="domain" description="ABC-2 type transporter transmembrane" evidence="6">
    <location>
        <begin position="19"/>
        <end position="155"/>
    </location>
</feature>
<accession>A0A2W7MI15</accession>
<evidence type="ECO:0000313" key="8">
    <source>
        <dbReference type="Proteomes" id="UP000248646"/>
    </source>
</evidence>
<dbReference type="InterPro" id="IPR023908">
    <property type="entry name" value="xxxLxxG_rpt"/>
</dbReference>
<dbReference type="AlphaFoldDB" id="A0A2W7MI15"/>
<dbReference type="EMBL" id="QKZI01000003">
    <property type="protein sequence ID" value="PZX04931.1"/>
    <property type="molecule type" value="Genomic_DNA"/>
</dbReference>
<dbReference type="Pfam" id="PF12698">
    <property type="entry name" value="ABC2_membrane_3"/>
    <property type="match status" value="2"/>
</dbReference>
<dbReference type="OrthoDB" id="9811483at2"/>
<name>A0A2W7MI15_9BACI</name>
<comment type="caution">
    <text evidence="7">The sequence shown here is derived from an EMBL/GenBank/DDBJ whole genome shotgun (WGS) entry which is preliminary data.</text>
</comment>
<protein>
    <submittedName>
        <fullName evidence="7">Putative membrane protein</fullName>
    </submittedName>
</protein>
<keyword evidence="3 5" id="KW-1133">Transmembrane helix</keyword>
<dbReference type="Gene3D" id="3.40.1710.10">
    <property type="entry name" value="abc type-2 transporter like domain"/>
    <property type="match status" value="1"/>
</dbReference>
<dbReference type="NCBIfam" id="TIGR03061">
    <property type="entry name" value="pip_yhgE_Nterm"/>
    <property type="match status" value="1"/>
</dbReference>
<reference evidence="7 8" key="1">
    <citation type="submission" date="2018-06" db="EMBL/GenBank/DDBJ databases">
        <title>Genomic Encyclopedia of Type Strains, Phase IV (KMG-IV): sequencing the most valuable type-strain genomes for metagenomic binning, comparative biology and taxonomic classification.</title>
        <authorList>
            <person name="Goeker M."/>
        </authorList>
    </citation>
    <scope>NUCLEOTIDE SEQUENCE [LARGE SCALE GENOMIC DNA]</scope>
    <source>
        <strain evidence="7 8">DSM 5</strain>
    </source>
</reference>
<dbReference type="InterPro" id="IPR017501">
    <property type="entry name" value="Phage_infect_YhgE_C"/>
</dbReference>
<feature type="transmembrane region" description="Helical" evidence="5">
    <location>
        <begin position="606"/>
        <end position="631"/>
    </location>
</feature>
<feature type="transmembrane region" description="Helical" evidence="5">
    <location>
        <begin position="541"/>
        <end position="561"/>
    </location>
</feature>
<sequence>MIKSEWKSIFKNPKLLISIIAVLFIPVMYAGMFLWAFWDPTGNVSNLPVAVVNLDEGAEYNGTELKLGEELSDKLIKSKELNFISVSAKEADQGLLDQDYYLLIEIPENFSQHSTTLLDENPQKMVITYKPNEGYNFFSSQIGETAIKKIRLEVNEQVSATYAEQLFESISEMGDGFAEASDGAGKLKDGATEIGTGVSNLQGYLEQLASSTIELRDGTDIIAEGIQSAASGSFELNKGLSQLEDGSIQLVDGVTQTASGASSLQSGIQAYTSGVSKLSESYALLGEKEQALLDSLARTESGSVTLSESTTQLSQGSTSVTAGIQALAEQMTQITATLPAEQAAALTTTLQELEAGSTSVSNGLLQLAAGTEELSTATAQIGSGAKQLSEGYAQAQQGVDELNGSSTGLIDGASSLAKGTNTLAVKMNEFNTGIQEANAGSSSLVNGLNQLASGSSELTEGTGTLAEKSGEIAKGSSELVDGTNQLVDGTDTLQTSLKDASSQAGEVSASDKTYEMVASPVEINTEEVNVVPNYGTGFTPYFLSLGLFVGALMFSIVFPFVETTMKPLNGASWFASKVSVFAVVGFIQSLIVVLVALFALKVEVESVGLFALSALIASFTFFAIIQFLISVFGDPGRFISLILLIIQLTSSAGTYPLELIPEQLQIFNKYLPMTYSIQSFKASVSTGDMDQYWYSNGVLLGFMLTFLMLTLAYFMIVFKKRYSKEVATEA</sequence>
<feature type="domain" description="ABC-2 type transporter transmembrane" evidence="6">
    <location>
        <begin position="491"/>
        <end position="711"/>
    </location>
</feature>
<feature type="transmembrane region" description="Helical" evidence="5">
    <location>
        <begin position="573"/>
        <end position="600"/>
    </location>
</feature>
<evidence type="ECO:0000256" key="4">
    <source>
        <dbReference type="ARBA" id="ARBA00023136"/>
    </source>
</evidence>
<dbReference type="NCBIfam" id="TIGR03057">
    <property type="entry name" value="xxxLxxG_by_4"/>
    <property type="match status" value="4"/>
</dbReference>
<dbReference type="NCBIfam" id="TIGR03062">
    <property type="entry name" value="pip_yhgE_Cterm"/>
    <property type="match status" value="1"/>
</dbReference>
<comment type="subcellular location">
    <subcellularLocation>
        <location evidence="1">Membrane</location>
        <topology evidence="1">Multi-pass membrane protein</topology>
    </subcellularLocation>
</comment>
<dbReference type="Proteomes" id="UP000248646">
    <property type="component" value="Unassembled WGS sequence"/>
</dbReference>
<dbReference type="InterPro" id="IPR013525">
    <property type="entry name" value="ABC2_TM"/>
</dbReference>
<dbReference type="GO" id="GO:0140359">
    <property type="term" value="F:ABC-type transporter activity"/>
    <property type="evidence" value="ECO:0007669"/>
    <property type="project" value="InterPro"/>
</dbReference>
<feature type="transmembrane region" description="Helical" evidence="5">
    <location>
        <begin position="698"/>
        <end position="718"/>
    </location>
</feature>
<keyword evidence="4 5" id="KW-0472">Membrane</keyword>
<dbReference type="PANTHER" id="PTHR43077">
    <property type="entry name" value="TRANSPORT PERMEASE YVFS-RELATED"/>
    <property type="match status" value="1"/>
</dbReference>
<dbReference type="GO" id="GO:0016020">
    <property type="term" value="C:membrane"/>
    <property type="evidence" value="ECO:0007669"/>
    <property type="project" value="UniProtKB-SubCell"/>
</dbReference>
<organism evidence="7 8">
    <name type="scientific">Psychrobacillus insolitus</name>
    <dbReference type="NCBI Taxonomy" id="1461"/>
    <lineage>
        <taxon>Bacteria</taxon>
        <taxon>Bacillati</taxon>
        <taxon>Bacillota</taxon>
        <taxon>Bacilli</taxon>
        <taxon>Bacillales</taxon>
        <taxon>Bacillaceae</taxon>
        <taxon>Psychrobacillus</taxon>
    </lineage>
</organism>
<keyword evidence="8" id="KW-1185">Reference proteome</keyword>
<gene>
    <name evidence="7" type="ORF">C7437_103182</name>
</gene>
<keyword evidence="2 5" id="KW-0812">Transmembrane</keyword>
<dbReference type="InterPro" id="IPR017500">
    <property type="entry name" value="Phage_infect_YhgE_N"/>
</dbReference>
<dbReference type="InterPro" id="IPR051328">
    <property type="entry name" value="T7SS_ABC-Transporter"/>
</dbReference>
<dbReference type="Gene3D" id="1.10.287.950">
    <property type="entry name" value="Methyl-accepting chemotaxis protein"/>
    <property type="match status" value="1"/>
</dbReference>
<dbReference type="RefSeq" id="WP_111439577.1">
    <property type="nucleotide sequence ID" value="NZ_QKZI01000003.1"/>
</dbReference>
<evidence type="ECO:0000256" key="2">
    <source>
        <dbReference type="ARBA" id="ARBA00022692"/>
    </source>
</evidence>